<feature type="compositionally biased region" description="Basic and acidic residues" evidence="1">
    <location>
        <begin position="236"/>
        <end position="249"/>
    </location>
</feature>
<comment type="caution">
    <text evidence="2">The sequence shown here is derived from an EMBL/GenBank/DDBJ whole genome shotgun (WGS) entry which is preliminary data.</text>
</comment>
<dbReference type="EMBL" id="JARIHO010000057">
    <property type="protein sequence ID" value="KAJ7318521.1"/>
    <property type="molecule type" value="Genomic_DNA"/>
</dbReference>
<dbReference type="Proteomes" id="UP001218218">
    <property type="component" value="Unassembled WGS sequence"/>
</dbReference>
<evidence type="ECO:0000313" key="3">
    <source>
        <dbReference type="Proteomes" id="UP001218218"/>
    </source>
</evidence>
<dbReference type="AlphaFoldDB" id="A0AAD7EEM5"/>
<accession>A0AAD7EEM5</accession>
<sequence length="262" mass="29356">MPPTSSPTSPQAKCVVTACTPTKRAVVVTPHDQFHYSFKKMTKISPFKHTSLHPKTLKRNYEQVKYYNGDLKCMAEPPGVNEAKHAQLFGSLFQSTGIFLGDPSLVEVHATHVFDAVAACRTEWAEEFSEPLRLRANILAVVFLHLVILCDDLQIYFLARDFTMEELAYIAADDPCALAKKDQVPETSYRMQNIPPQVVQNQALASPFSDPPSSLMEVEPVEESNVETQATKKRGIKEPREDGLDDEIRLWAPSRADSAHTR</sequence>
<organism evidence="2 3">
    <name type="scientific">Mycena albidolilacea</name>
    <dbReference type="NCBI Taxonomy" id="1033008"/>
    <lineage>
        <taxon>Eukaryota</taxon>
        <taxon>Fungi</taxon>
        <taxon>Dikarya</taxon>
        <taxon>Basidiomycota</taxon>
        <taxon>Agaricomycotina</taxon>
        <taxon>Agaricomycetes</taxon>
        <taxon>Agaricomycetidae</taxon>
        <taxon>Agaricales</taxon>
        <taxon>Marasmiineae</taxon>
        <taxon>Mycenaceae</taxon>
        <taxon>Mycena</taxon>
    </lineage>
</organism>
<protein>
    <submittedName>
        <fullName evidence="2">Uncharacterized protein</fullName>
    </submittedName>
</protein>
<proteinExistence type="predicted"/>
<evidence type="ECO:0000256" key="1">
    <source>
        <dbReference type="SAM" id="MobiDB-lite"/>
    </source>
</evidence>
<feature type="region of interest" description="Disordered" evidence="1">
    <location>
        <begin position="205"/>
        <end position="262"/>
    </location>
</feature>
<name>A0AAD7EEM5_9AGAR</name>
<evidence type="ECO:0000313" key="2">
    <source>
        <dbReference type="EMBL" id="KAJ7318521.1"/>
    </source>
</evidence>
<reference evidence="2" key="1">
    <citation type="submission" date="2023-03" db="EMBL/GenBank/DDBJ databases">
        <title>Massive genome expansion in bonnet fungi (Mycena s.s.) driven by repeated elements and novel gene families across ecological guilds.</title>
        <authorList>
            <consortium name="Lawrence Berkeley National Laboratory"/>
            <person name="Harder C.B."/>
            <person name="Miyauchi S."/>
            <person name="Viragh M."/>
            <person name="Kuo A."/>
            <person name="Thoen E."/>
            <person name="Andreopoulos B."/>
            <person name="Lu D."/>
            <person name="Skrede I."/>
            <person name="Drula E."/>
            <person name="Henrissat B."/>
            <person name="Morin E."/>
            <person name="Kohler A."/>
            <person name="Barry K."/>
            <person name="LaButti K."/>
            <person name="Morin E."/>
            <person name="Salamov A."/>
            <person name="Lipzen A."/>
            <person name="Mereny Z."/>
            <person name="Hegedus B."/>
            <person name="Baldrian P."/>
            <person name="Stursova M."/>
            <person name="Weitz H."/>
            <person name="Taylor A."/>
            <person name="Grigoriev I.V."/>
            <person name="Nagy L.G."/>
            <person name="Martin F."/>
            <person name="Kauserud H."/>
        </authorList>
    </citation>
    <scope>NUCLEOTIDE SEQUENCE</scope>
    <source>
        <strain evidence="2">CBHHK002</strain>
    </source>
</reference>
<gene>
    <name evidence="2" type="ORF">DFH08DRAFT_819799</name>
</gene>
<keyword evidence="3" id="KW-1185">Reference proteome</keyword>